<dbReference type="AlphaFoldDB" id="A0A249SMC1"/>
<dbReference type="PANTHER" id="PTHR30514:SF1">
    <property type="entry name" value="HTH-TYPE TRANSCRIPTIONAL REGULATOR HEXR-RELATED"/>
    <property type="match status" value="1"/>
</dbReference>
<gene>
    <name evidence="2" type="ORF">CK556_00240</name>
</gene>
<dbReference type="GO" id="GO:0097367">
    <property type="term" value="F:carbohydrate derivative binding"/>
    <property type="evidence" value="ECO:0007669"/>
    <property type="project" value="InterPro"/>
</dbReference>
<sequence>MENFYEKLEYLSKGYVDSAYRNLSSSLLNSIGSGKFLKSKELAEECFVSESTITKFSKFLGFSGYRELLFHLKNDHDAFFALKKNAKNKSFQDLERWVETKENFIEKLSKELVKKEIVVNIFRSYQLTEVAELINMALLNLKIESRVLNHNNLFNGSKKNYNKRNINLIFFSGRDNDTLEMFVKKYEISLNKEDLKHNNFLIISERQKNKIDIKSNTITFTNDHSQFDRSMQIMMLFYNIRNKIQDK</sequence>
<dbReference type="InterPro" id="IPR047640">
    <property type="entry name" value="RpiR-like"/>
</dbReference>
<dbReference type="EMBL" id="CP023173">
    <property type="protein sequence ID" value="ASZ08796.1"/>
    <property type="molecule type" value="Genomic_DNA"/>
</dbReference>
<dbReference type="PANTHER" id="PTHR30514">
    <property type="entry name" value="GLUCOKINASE"/>
    <property type="match status" value="1"/>
</dbReference>
<dbReference type="InterPro" id="IPR036388">
    <property type="entry name" value="WH-like_DNA-bd_sf"/>
</dbReference>
<name>A0A249SMC1_9MOLU</name>
<evidence type="ECO:0000313" key="2">
    <source>
        <dbReference type="EMBL" id="ASZ08796.1"/>
    </source>
</evidence>
<keyword evidence="3" id="KW-1185">Reference proteome</keyword>
<dbReference type="RefSeq" id="WP_027875819.1">
    <property type="nucleotide sequence ID" value="NZ_CP023173.1"/>
</dbReference>
<reference evidence="2 3" key="1">
    <citation type="submission" date="2017-08" db="EMBL/GenBank/DDBJ databases">
        <title>Complete Genome Sequence of Mesoplasma chauliocola.</title>
        <authorList>
            <person name="Knight T.F.Jr."/>
            <person name="Citino T."/>
        </authorList>
    </citation>
    <scope>NUCLEOTIDE SEQUENCE [LARGE SCALE GENOMIC DNA]</scope>
    <source>
        <strain evidence="2 3">CHPA-2</strain>
    </source>
</reference>
<proteinExistence type="predicted"/>
<dbReference type="InterPro" id="IPR000281">
    <property type="entry name" value="HTH_RpiR"/>
</dbReference>
<dbReference type="STRING" id="1336232.GCA_000518825_00692"/>
<dbReference type="Pfam" id="PF01418">
    <property type="entry name" value="HTH_6"/>
    <property type="match status" value="1"/>
</dbReference>
<protein>
    <recommendedName>
        <fullName evidence="1">HTH rpiR-type domain-containing protein</fullName>
    </recommendedName>
</protein>
<dbReference type="Proteomes" id="UP000232229">
    <property type="component" value="Chromosome"/>
</dbReference>
<evidence type="ECO:0000313" key="3">
    <source>
        <dbReference type="Proteomes" id="UP000232229"/>
    </source>
</evidence>
<dbReference type="GO" id="GO:0003677">
    <property type="term" value="F:DNA binding"/>
    <property type="evidence" value="ECO:0007669"/>
    <property type="project" value="InterPro"/>
</dbReference>
<dbReference type="Gene3D" id="1.10.10.10">
    <property type="entry name" value="Winged helix-like DNA-binding domain superfamily/Winged helix DNA-binding domain"/>
    <property type="match status" value="1"/>
</dbReference>
<evidence type="ECO:0000259" key="1">
    <source>
        <dbReference type="PROSITE" id="PS51071"/>
    </source>
</evidence>
<accession>A0A249SMC1</accession>
<dbReference type="SUPFAM" id="SSF46689">
    <property type="entry name" value="Homeodomain-like"/>
    <property type="match status" value="1"/>
</dbReference>
<dbReference type="KEGG" id="mchc:CK556_00240"/>
<dbReference type="GO" id="GO:0003700">
    <property type="term" value="F:DNA-binding transcription factor activity"/>
    <property type="evidence" value="ECO:0007669"/>
    <property type="project" value="InterPro"/>
</dbReference>
<dbReference type="PROSITE" id="PS51071">
    <property type="entry name" value="HTH_RPIR"/>
    <property type="match status" value="1"/>
</dbReference>
<dbReference type="InterPro" id="IPR009057">
    <property type="entry name" value="Homeodomain-like_sf"/>
</dbReference>
<feature type="domain" description="HTH rpiR-type" evidence="1">
    <location>
        <begin position="2"/>
        <end position="79"/>
    </location>
</feature>
<organism evidence="2 3">
    <name type="scientific">Mesoplasma chauliocola</name>
    <dbReference type="NCBI Taxonomy" id="216427"/>
    <lineage>
        <taxon>Bacteria</taxon>
        <taxon>Bacillati</taxon>
        <taxon>Mycoplasmatota</taxon>
        <taxon>Mollicutes</taxon>
        <taxon>Entomoplasmatales</taxon>
        <taxon>Entomoplasmataceae</taxon>
        <taxon>Mesoplasma</taxon>
    </lineage>
</organism>